<name>A0A3S3U9H4_9BACT</name>
<protein>
    <submittedName>
        <fullName evidence="1">RimK-like ATP-grasp domain</fullName>
    </submittedName>
</protein>
<dbReference type="EMBL" id="MTKO01000052">
    <property type="protein sequence ID" value="RWX46761.1"/>
    <property type="molecule type" value="Genomic_DNA"/>
</dbReference>
<keyword evidence="2" id="KW-1185">Reference proteome</keyword>
<evidence type="ECO:0000313" key="1">
    <source>
        <dbReference type="EMBL" id="RWX46761.1"/>
    </source>
</evidence>
<accession>A0A3S3U9H4</accession>
<dbReference type="Proteomes" id="UP000287853">
    <property type="component" value="Unassembled WGS sequence"/>
</dbReference>
<evidence type="ECO:0000313" key="2">
    <source>
        <dbReference type="Proteomes" id="UP000287853"/>
    </source>
</evidence>
<dbReference type="Gene3D" id="3.30.470.20">
    <property type="entry name" value="ATP-grasp fold, B domain"/>
    <property type="match status" value="1"/>
</dbReference>
<organism evidence="1 2">
    <name type="scientific">Candidatus Electrothrix aarhusensis</name>
    <dbReference type="NCBI Taxonomy" id="1859131"/>
    <lineage>
        <taxon>Bacteria</taxon>
        <taxon>Pseudomonadati</taxon>
        <taxon>Thermodesulfobacteriota</taxon>
        <taxon>Desulfobulbia</taxon>
        <taxon>Desulfobulbales</taxon>
        <taxon>Desulfobulbaceae</taxon>
        <taxon>Candidatus Electrothrix</taxon>
    </lineage>
</organism>
<proteinExistence type="predicted"/>
<dbReference type="SUPFAM" id="SSF56059">
    <property type="entry name" value="Glutathione synthetase ATP-binding domain-like"/>
    <property type="match status" value="1"/>
</dbReference>
<comment type="caution">
    <text evidence="1">The sequence shown here is derived from an EMBL/GenBank/DDBJ whole genome shotgun (WGS) entry which is preliminary data.</text>
</comment>
<gene>
    <name evidence="1" type="ORF">H206_02275</name>
</gene>
<sequence>MKLRSGAGAVNIVKCDSHEQAIQFTHEIFSRGIVPYSFNEYEGRQHELSWKEKILYSLQYLLKGKIPPLPVHQQPIQQGYLYAQEYLKNNPYDIRITVIGKRAFGFIRYNRPDDFRASGSGNIDYTPEKVPLDAVRMAMQISETLSFQSMCYDLLYNNKGELVVNEMSYGYVDKAVHDCPGHWDHNLQWIEGNVWPQHAHIQDFIEYILQQAGIA</sequence>
<dbReference type="AlphaFoldDB" id="A0A3S3U9H4"/>
<reference evidence="1 2" key="1">
    <citation type="submission" date="2017-01" db="EMBL/GenBank/DDBJ databases">
        <title>The cable genome- insights into the physiology and evolution of filamentous bacteria capable of sulfide oxidation via long distance electron transfer.</title>
        <authorList>
            <person name="Schreiber L."/>
            <person name="Bjerg J.T."/>
            <person name="Boggild A."/>
            <person name="Van De Vossenberg J."/>
            <person name="Meysman F."/>
            <person name="Nielsen L.P."/>
            <person name="Schramm A."/>
            <person name="Kjeldsen K.U."/>
        </authorList>
    </citation>
    <scope>NUCLEOTIDE SEQUENCE [LARGE SCALE GENOMIC DNA]</scope>
    <source>
        <strain evidence="1">MCF</strain>
    </source>
</reference>